<accession>A0A378WV11</accession>
<dbReference type="InterPro" id="IPR051534">
    <property type="entry name" value="CBASS_pafABC_assoc_protein"/>
</dbReference>
<dbReference type="Pfam" id="PF13280">
    <property type="entry name" value="WYL"/>
    <property type="match status" value="1"/>
</dbReference>
<gene>
    <name evidence="3" type="ORF">NCTC12229_01769</name>
</gene>
<reference evidence="3 4" key="1">
    <citation type="submission" date="2018-06" db="EMBL/GenBank/DDBJ databases">
        <authorList>
            <consortium name="Pathogen Informatics"/>
            <person name="Doyle S."/>
        </authorList>
    </citation>
    <scope>NUCLEOTIDE SEQUENCE [LARGE SCALE GENOMIC DNA]</scope>
    <source>
        <strain evidence="3 4">NCTC12229</strain>
    </source>
</reference>
<dbReference type="PROSITE" id="PS52050">
    <property type="entry name" value="WYL"/>
    <property type="match status" value="1"/>
</dbReference>
<dbReference type="EMBL" id="UGRS01000002">
    <property type="protein sequence ID" value="SUA44284.1"/>
    <property type="molecule type" value="Genomic_DNA"/>
</dbReference>
<proteinExistence type="predicted"/>
<dbReference type="InterPro" id="IPR026881">
    <property type="entry name" value="WYL_dom"/>
</dbReference>
<dbReference type="InterPro" id="IPR036390">
    <property type="entry name" value="WH_DNA-bd_sf"/>
</dbReference>
<dbReference type="InterPro" id="IPR036388">
    <property type="entry name" value="WH-like_DNA-bd_sf"/>
</dbReference>
<name>A0A378WV11_9NEIS</name>
<dbReference type="PANTHER" id="PTHR34580">
    <property type="match status" value="1"/>
</dbReference>
<feature type="domain" description="WYL" evidence="2">
    <location>
        <begin position="139"/>
        <end position="204"/>
    </location>
</feature>
<dbReference type="Proteomes" id="UP000254055">
    <property type="component" value="Unassembled WGS sequence"/>
</dbReference>
<dbReference type="SUPFAM" id="SSF46785">
    <property type="entry name" value="Winged helix' DNA-binding domain"/>
    <property type="match status" value="1"/>
</dbReference>
<dbReference type="PANTHER" id="PTHR34580:SF3">
    <property type="entry name" value="PROTEIN PAFB"/>
    <property type="match status" value="1"/>
</dbReference>
<dbReference type="AlphaFoldDB" id="A0A378WV11"/>
<sequence length="234" mass="27017">MTRSERLLNLLQLLRNHRLPVTADTLAETLSVSVRTVYRDIETLCRQGADIRGEAGVGFILHKDFLLPPLSFNANEIEALVLGMRWVLAYTDNALAQDAKSVLAKVQAVLPENMADLLDSQALFPVRDHAEYGEHEQYVLNTVRAAIRSNRKLEFDYTDAENRPSRRTVWPFSIGYFDDARLVSAWCELRQDYRHFRSDRIGKAVIGDIYPTPRMLLLDEWRRREGIDLHPFDF</sequence>
<evidence type="ECO:0000259" key="1">
    <source>
        <dbReference type="Pfam" id="PF08279"/>
    </source>
</evidence>
<dbReference type="OrthoDB" id="9807255at2"/>
<dbReference type="Gene3D" id="1.10.10.10">
    <property type="entry name" value="Winged helix-like DNA-binding domain superfamily/Winged helix DNA-binding domain"/>
    <property type="match status" value="1"/>
</dbReference>
<dbReference type="Pfam" id="PF08279">
    <property type="entry name" value="HTH_11"/>
    <property type="match status" value="1"/>
</dbReference>
<organism evidence="3 4">
    <name type="scientific">Neisseria zoodegmatis</name>
    <dbReference type="NCBI Taxonomy" id="326523"/>
    <lineage>
        <taxon>Bacteria</taxon>
        <taxon>Pseudomonadati</taxon>
        <taxon>Pseudomonadota</taxon>
        <taxon>Betaproteobacteria</taxon>
        <taxon>Neisseriales</taxon>
        <taxon>Neisseriaceae</taxon>
        <taxon>Neisseria</taxon>
    </lineage>
</organism>
<dbReference type="InterPro" id="IPR013196">
    <property type="entry name" value="HTH_11"/>
</dbReference>
<evidence type="ECO:0000313" key="3">
    <source>
        <dbReference type="EMBL" id="SUA44284.1"/>
    </source>
</evidence>
<feature type="domain" description="Helix-turn-helix type 11" evidence="1">
    <location>
        <begin position="6"/>
        <end position="59"/>
    </location>
</feature>
<evidence type="ECO:0000313" key="4">
    <source>
        <dbReference type="Proteomes" id="UP000254055"/>
    </source>
</evidence>
<dbReference type="RefSeq" id="WP_115134361.1">
    <property type="nucleotide sequence ID" value="NZ_UGRS01000002.1"/>
</dbReference>
<protein>
    <submittedName>
        <fullName evidence="3">HTH domain</fullName>
    </submittedName>
</protein>
<evidence type="ECO:0000259" key="2">
    <source>
        <dbReference type="Pfam" id="PF13280"/>
    </source>
</evidence>